<evidence type="ECO:0000256" key="1">
    <source>
        <dbReference type="SAM" id="MobiDB-lite"/>
    </source>
</evidence>
<accession>A0A7W0CMA5</accession>
<organism evidence="2 3">
    <name type="scientific">Nonomuraea soli</name>
    <dbReference type="NCBI Taxonomy" id="1032476"/>
    <lineage>
        <taxon>Bacteria</taxon>
        <taxon>Bacillati</taxon>
        <taxon>Actinomycetota</taxon>
        <taxon>Actinomycetes</taxon>
        <taxon>Streptosporangiales</taxon>
        <taxon>Streptosporangiaceae</taxon>
        <taxon>Nonomuraea</taxon>
    </lineage>
</organism>
<evidence type="ECO:0000313" key="3">
    <source>
        <dbReference type="Proteomes" id="UP000530928"/>
    </source>
</evidence>
<evidence type="ECO:0008006" key="4">
    <source>
        <dbReference type="Google" id="ProtNLM"/>
    </source>
</evidence>
<feature type="region of interest" description="Disordered" evidence="1">
    <location>
        <begin position="328"/>
        <end position="348"/>
    </location>
</feature>
<gene>
    <name evidence="2" type="ORF">HNR30_005077</name>
</gene>
<dbReference type="AlphaFoldDB" id="A0A7W0CMA5"/>
<name>A0A7W0CMA5_9ACTN</name>
<protein>
    <recommendedName>
        <fullName evidence="4">Nucleotidyltransferase domain-containing protein</fullName>
    </recommendedName>
</protein>
<comment type="caution">
    <text evidence="2">The sequence shown here is derived from an EMBL/GenBank/DDBJ whole genome shotgun (WGS) entry which is preliminary data.</text>
</comment>
<dbReference type="Proteomes" id="UP000530928">
    <property type="component" value="Unassembled WGS sequence"/>
</dbReference>
<reference evidence="2 3" key="1">
    <citation type="submission" date="2020-07" db="EMBL/GenBank/DDBJ databases">
        <title>Genomic Encyclopedia of Type Strains, Phase IV (KMG-IV): sequencing the most valuable type-strain genomes for metagenomic binning, comparative biology and taxonomic classification.</title>
        <authorList>
            <person name="Goeker M."/>
        </authorList>
    </citation>
    <scope>NUCLEOTIDE SEQUENCE [LARGE SCALE GENOMIC DNA]</scope>
    <source>
        <strain evidence="2 3">DSM 45533</strain>
    </source>
</reference>
<dbReference type="RefSeq" id="WP_181612496.1">
    <property type="nucleotide sequence ID" value="NZ_BAABAM010000005.1"/>
</dbReference>
<dbReference type="EMBL" id="JACDUR010000005">
    <property type="protein sequence ID" value="MBA2893716.1"/>
    <property type="molecule type" value="Genomic_DNA"/>
</dbReference>
<evidence type="ECO:0000313" key="2">
    <source>
        <dbReference type="EMBL" id="MBA2893716.1"/>
    </source>
</evidence>
<proteinExistence type="predicted"/>
<sequence length="348" mass="37948">MKIGEARAVAADWVLGHRHTLADYGGAYLSGSAVWAGDDEELPASSDVDVMVLTPDKLGKFRHRGVLIEVSAMDWGRLGSAEQVLGSYHVAGAFRPAAGPGTVIDDPTGRLTALRLAVAPLYGQAHWIRRRCSNAEEGVVAFASRAAEGAGPWPQLVTSWLFGCGVTTHVLLTAGLRNPTVRKRYSAVLDLLRAHGMEGFHTDLLDLLGCADWTPARARHHLDALTEVFDRTALLRERDFPFAADLTAEARPVAIDGSRELIERGEHRESVFWIVATYSRCLQALGLDSDPGFEALLADLGVDRERLPGRARAVLDFLPRLRERAEAIIRESADTPPEPGRSATRRSH</sequence>
<keyword evidence="3" id="KW-1185">Reference proteome</keyword>